<comment type="subcellular location">
    <subcellularLocation>
        <location evidence="1">Cytoplasm</location>
    </subcellularLocation>
</comment>
<keyword evidence="3" id="KW-0520">NAD</keyword>
<sequence>MASLKEKLIALVAEEEATGPNNKIIVVGIGHVGMACDISILAKSLADELALVDA</sequence>
<protein>
    <submittedName>
        <fullName evidence="6">Uncharacterized protein</fullName>
    </submittedName>
</protein>
<dbReference type="AlphaFoldDB" id="A0A8C0HXZ9"/>
<dbReference type="OMA" id="CDISILA"/>
<dbReference type="PANTHER" id="PTHR43128:SF2">
    <property type="entry name" value="L-LACTATE DEHYDROGENASE B CHAIN"/>
    <property type="match status" value="1"/>
</dbReference>
<evidence type="ECO:0000313" key="6">
    <source>
        <dbReference type="Ensembl" id="ENSBMSP00010010878.1"/>
    </source>
</evidence>
<dbReference type="InterPro" id="IPR001557">
    <property type="entry name" value="L-lactate/malate_DH"/>
</dbReference>
<dbReference type="GeneTree" id="ENSGT00940000153525"/>
<name>A0A8C0HXZ9_BALMU</name>
<dbReference type="GO" id="GO:0004459">
    <property type="term" value="F:L-lactate dehydrogenase (NAD+) activity"/>
    <property type="evidence" value="ECO:0007669"/>
    <property type="project" value="UniProtKB-EC"/>
</dbReference>
<comment type="catalytic activity">
    <reaction evidence="5">
        <text>(S)-lactate + NAD(+) = pyruvate + NADH + H(+)</text>
        <dbReference type="Rhea" id="RHEA:23444"/>
        <dbReference type="ChEBI" id="CHEBI:15361"/>
        <dbReference type="ChEBI" id="CHEBI:15378"/>
        <dbReference type="ChEBI" id="CHEBI:16651"/>
        <dbReference type="ChEBI" id="CHEBI:57540"/>
        <dbReference type="ChEBI" id="CHEBI:57945"/>
        <dbReference type="EC" id="1.1.1.27"/>
    </reaction>
    <physiologicalReaction direction="left-to-right" evidence="5">
        <dbReference type="Rhea" id="RHEA:23445"/>
    </physiologicalReaction>
    <physiologicalReaction direction="right-to-left" evidence="5">
        <dbReference type="Rhea" id="RHEA:23446"/>
    </physiologicalReaction>
</comment>
<reference evidence="6" key="1">
    <citation type="submission" date="2023-09" db="UniProtKB">
        <authorList>
            <consortium name="Ensembl"/>
        </authorList>
    </citation>
    <scope>IDENTIFICATION</scope>
</reference>
<evidence type="ECO:0000256" key="4">
    <source>
        <dbReference type="ARBA" id="ARBA00033729"/>
    </source>
</evidence>
<dbReference type="Ensembl" id="ENSBMST00010012073.1">
    <property type="protein sequence ID" value="ENSBMSP00010010878.1"/>
    <property type="gene ID" value="ENSBMSG00010007961.1"/>
</dbReference>
<dbReference type="GO" id="GO:0005737">
    <property type="term" value="C:cytoplasm"/>
    <property type="evidence" value="ECO:0007669"/>
    <property type="project" value="UniProtKB-SubCell"/>
</dbReference>
<evidence type="ECO:0000256" key="5">
    <source>
        <dbReference type="ARBA" id="ARBA00048275"/>
    </source>
</evidence>
<dbReference type="SUPFAM" id="SSF51735">
    <property type="entry name" value="NAD(P)-binding Rossmann-fold domains"/>
    <property type="match status" value="1"/>
</dbReference>
<dbReference type="Gene3D" id="3.40.50.720">
    <property type="entry name" value="NAD(P)-binding Rossmann-like Domain"/>
    <property type="match status" value="1"/>
</dbReference>
<evidence type="ECO:0000256" key="1">
    <source>
        <dbReference type="ARBA" id="ARBA00004496"/>
    </source>
</evidence>
<dbReference type="PRINTS" id="PR00086">
    <property type="entry name" value="LLDHDRGNASE"/>
</dbReference>
<keyword evidence="2" id="KW-0963">Cytoplasm</keyword>
<organism evidence="6">
    <name type="scientific">Balaenoptera musculus</name>
    <name type="common">Blue whale</name>
    <dbReference type="NCBI Taxonomy" id="9771"/>
    <lineage>
        <taxon>Eukaryota</taxon>
        <taxon>Metazoa</taxon>
        <taxon>Chordata</taxon>
        <taxon>Craniata</taxon>
        <taxon>Vertebrata</taxon>
        <taxon>Euteleostomi</taxon>
        <taxon>Mammalia</taxon>
        <taxon>Eutheria</taxon>
        <taxon>Laurasiatheria</taxon>
        <taxon>Artiodactyla</taxon>
        <taxon>Whippomorpha</taxon>
        <taxon>Cetacea</taxon>
        <taxon>Mysticeti</taxon>
        <taxon>Balaenopteridae</taxon>
        <taxon>Balaenoptera</taxon>
    </lineage>
</organism>
<evidence type="ECO:0000256" key="3">
    <source>
        <dbReference type="ARBA" id="ARBA00023027"/>
    </source>
</evidence>
<dbReference type="InterPro" id="IPR036291">
    <property type="entry name" value="NAD(P)-bd_dom_sf"/>
</dbReference>
<proteinExistence type="predicted"/>
<dbReference type="GO" id="GO:0006089">
    <property type="term" value="P:lactate metabolic process"/>
    <property type="evidence" value="ECO:0007669"/>
    <property type="project" value="TreeGrafter"/>
</dbReference>
<comment type="function">
    <text evidence="4">Interconverts simultaneously and stereospecifically pyruvate and lactate with concomitant interconversion of NADH and NAD(+).</text>
</comment>
<evidence type="ECO:0000256" key="2">
    <source>
        <dbReference type="ARBA" id="ARBA00022490"/>
    </source>
</evidence>
<accession>A0A8C0HXZ9</accession>
<dbReference type="PANTHER" id="PTHR43128">
    <property type="entry name" value="L-2-HYDROXYCARBOXYLATE DEHYDROGENASE (NAD(P)(+))"/>
    <property type="match status" value="1"/>
</dbReference>